<feature type="region of interest" description="Disordered" evidence="1">
    <location>
        <begin position="871"/>
        <end position="950"/>
    </location>
</feature>
<dbReference type="PANTHER" id="PTHR36135:SF1">
    <property type="entry name" value="FIBROUS SHEATH CABYR-BINDING PROTEIN"/>
    <property type="match status" value="1"/>
</dbReference>
<evidence type="ECO:0000313" key="3">
    <source>
        <dbReference type="EMBL" id="MBB5912895.1"/>
    </source>
</evidence>
<name>A0A7W9PBG0_9NOCA</name>
<feature type="compositionally biased region" description="Low complexity" evidence="1">
    <location>
        <begin position="363"/>
        <end position="381"/>
    </location>
</feature>
<evidence type="ECO:0000256" key="1">
    <source>
        <dbReference type="SAM" id="MobiDB-lite"/>
    </source>
</evidence>
<feature type="compositionally biased region" description="Basic and acidic residues" evidence="1">
    <location>
        <begin position="694"/>
        <end position="774"/>
    </location>
</feature>
<feature type="compositionally biased region" description="Polar residues" evidence="1">
    <location>
        <begin position="333"/>
        <end position="345"/>
    </location>
</feature>
<keyword evidence="4" id="KW-1185">Reference proteome</keyword>
<protein>
    <recommendedName>
        <fullName evidence="2">Outer membrane channel protein CpnT-like N-terminal domain-containing protein</fullName>
    </recommendedName>
</protein>
<evidence type="ECO:0000259" key="2">
    <source>
        <dbReference type="Pfam" id="PF25547"/>
    </source>
</evidence>
<feature type="compositionally biased region" description="Basic and acidic residues" evidence="1">
    <location>
        <begin position="420"/>
        <end position="516"/>
    </location>
</feature>
<feature type="compositionally biased region" description="Basic and acidic residues" evidence="1">
    <location>
        <begin position="524"/>
        <end position="534"/>
    </location>
</feature>
<feature type="region of interest" description="Disordered" evidence="1">
    <location>
        <begin position="295"/>
        <end position="790"/>
    </location>
</feature>
<dbReference type="EMBL" id="JACHIT010000001">
    <property type="protein sequence ID" value="MBB5912895.1"/>
    <property type="molecule type" value="Genomic_DNA"/>
</dbReference>
<feature type="compositionally biased region" description="Basic and acidic residues" evidence="1">
    <location>
        <begin position="925"/>
        <end position="950"/>
    </location>
</feature>
<organism evidence="3 4">
    <name type="scientific">Nocardia transvalensis</name>
    <dbReference type="NCBI Taxonomy" id="37333"/>
    <lineage>
        <taxon>Bacteria</taxon>
        <taxon>Bacillati</taxon>
        <taxon>Actinomycetota</taxon>
        <taxon>Actinomycetes</taxon>
        <taxon>Mycobacteriales</taxon>
        <taxon>Nocardiaceae</taxon>
        <taxon>Nocardia</taxon>
    </lineage>
</organism>
<gene>
    <name evidence="3" type="ORF">BJY24_001762</name>
</gene>
<dbReference type="GO" id="GO:0005509">
    <property type="term" value="F:calcium ion binding"/>
    <property type="evidence" value="ECO:0007669"/>
    <property type="project" value="InterPro"/>
</dbReference>
<accession>A0A7W9PBG0</accession>
<sequence>MAIWKPPLADSLGFLVGMKWPDGNEDLMWGLSDDWRNAAASLKDINQDIDDAIAAIRTAYPEGAGGEAMIKQLQAMRTGDGSVDKLVEWFNTVADTANDTANQIEYTKIMFDCTLTLMAVEMAIAAWSLFAAPAEEALIIAANRVTVRILMRRLMTALTEQGLKNAALAALKSPFAKRLLMHMAFGGGLNGAMDAGIQGYQNLFGRSDKFNVGQTLTTGLSGAAGALTGMGVGKAALRPMSKLFGKETVGQRWLVDRTAGMIGGGANAAGAWLTNGAMTNNWHFDPRMATSAMAGGLMHGTGIPKSHPGATPKSLAGPHIDPRTTHTDVPHSDGSTVHAPSTTGHETAPHGTVDHTGNGHEGSPPATHPAAAHSPTEHAPTGTETPHGGTNGPAGPEVSPGERPVHDGGESPIQAGPSERPAHDQPVHDQPVHEQPAHDQPVHEQPAHDQPVHEQPAHDQPVHDQPVHDQPVRDHPAREHPLHEQPVRDQPVHDQPVRDQPVREQPTHDQPVHERPSGPAETRPTIDAEHRSPDLEMAVARGDSPAVAGDHIGTTGHDAEAPPAHPSDRPGETAPGTGVSGVEPRSATNTTAPRADSPTTARPADTVGSGRQSASPVRNGETSSPTRPGDNTSPARPGDGTAARPGDGTSSARPSDTAGSGRSGDTAGAGRPGETPGSARSGERPRAGLPAAGEHGRPESPIHARSDGTEVTPRAHEAEPVRAGEERPGEHPPAKDHDTDPATEHEVPPKDPHETGPVEPRPSIEEAHARHGEETPAGVSHHRGDATMGDLPHRVPHDERYFSADVHVTKDGHANIGGHKYTPEEYGNLLRDHGWDGKKPIRLIGCDAAANGFAHRLATHLGTDVLAPTKSAWSDGKGRVYSSTPEIGPDGNRRPRIPPDGEWETHRPDGTRVKASEDGFVPGTKDSDKHIADPDSAKSRGQEERDALVPETDYEKKVVKGDVTYYLDENDATKKVVGELDPPSNYTKRGVNGRPHPEGFIHGVDHRGHILPEAGFKDHHDVNVDENIFAQQGNANLSPKKVWENAGIAYGKTHPGTIMLGEVLSKDANNRPIQTKYMVYDSDGNEIPAFTVIIDNPDVKGQKASTIPANPIYPTP</sequence>
<feature type="compositionally biased region" description="Polar residues" evidence="1">
    <location>
        <begin position="648"/>
        <end position="660"/>
    </location>
</feature>
<dbReference type="GO" id="GO:0033234">
    <property type="term" value="P:negative regulation of protein sumoylation"/>
    <property type="evidence" value="ECO:0007669"/>
    <property type="project" value="InterPro"/>
</dbReference>
<feature type="compositionally biased region" description="Basic and acidic residues" evidence="1">
    <location>
        <begin position="320"/>
        <end position="331"/>
    </location>
</feature>
<feature type="compositionally biased region" description="Polar residues" evidence="1">
    <location>
        <begin position="609"/>
        <end position="634"/>
    </location>
</feature>
<proteinExistence type="predicted"/>
<feature type="domain" description="Outer membrane channel protein CpnT-like N-terminal" evidence="2">
    <location>
        <begin position="18"/>
        <end position="144"/>
    </location>
</feature>
<dbReference type="PANTHER" id="PTHR36135">
    <property type="entry name" value="FIBROUS SHEATH CABYR-BINDING PROTEIN"/>
    <property type="match status" value="1"/>
</dbReference>
<feature type="compositionally biased region" description="Basic and acidic residues" evidence="1">
    <location>
        <begin position="891"/>
        <end position="917"/>
    </location>
</feature>
<evidence type="ECO:0000313" key="4">
    <source>
        <dbReference type="Proteomes" id="UP000540412"/>
    </source>
</evidence>
<dbReference type="Pfam" id="PF25547">
    <property type="entry name" value="WXG100_2"/>
    <property type="match status" value="1"/>
</dbReference>
<dbReference type="InterPro" id="IPR057746">
    <property type="entry name" value="CpnT-like_N"/>
</dbReference>
<feature type="compositionally biased region" description="Polar residues" evidence="1">
    <location>
        <begin position="586"/>
        <end position="600"/>
    </location>
</feature>
<reference evidence="3 4" key="1">
    <citation type="submission" date="2020-08" db="EMBL/GenBank/DDBJ databases">
        <title>Sequencing the genomes of 1000 actinobacteria strains.</title>
        <authorList>
            <person name="Klenk H.-P."/>
        </authorList>
    </citation>
    <scope>NUCLEOTIDE SEQUENCE [LARGE SCALE GENOMIC DNA]</scope>
    <source>
        <strain evidence="3 4">DSM 43582</strain>
    </source>
</reference>
<dbReference type="RefSeq" id="WP_040745719.1">
    <property type="nucleotide sequence ID" value="NZ_JACHIT010000001.1"/>
</dbReference>
<comment type="caution">
    <text evidence="3">The sequence shown here is derived from an EMBL/GenBank/DDBJ whole genome shotgun (WGS) entry which is preliminary data.</text>
</comment>
<dbReference type="InterPro" id="IPR043375">
    <property type="entry name" value="FSCB"/>
</dbReference>
<dbReference type="Proteomes" id="UP000540412">
    <property type="component" value="Unassembled WGS sequence"/>
</dbReference>
<dbReference type="AlphaFoldDB" id="A0A7W9PBG0"/>